<keyword evidence="3" id="KW-0378">Hydrolase</keyword>
<keyword evidence="1" id="KW-0812">Transmembrane</keyword>
<feature type="transmembrane region" description="Helical" evidence="1">
    <location>
        <begin position="9"/>
        <end position="29"/>
    </location>
</feature>
<dbReference type="AlphaFoldDB" id="A0A977PVF8"/>
<feature type="transmembrane region" description="Helical" evidence="1">
    <location>
        <begin position="49"/>
        <end position="67"/>
    </location>
</feature>
<dbReference type="InterPro" id="IPR003675">
    <property type="entry name" value="Rce1/LyrA-like_dom"/>
</dbReference>
<protein>
    <submittedName>
        <fullName evidence="3">CPBP family intramembrane metalloprotease</fullName>
    </submittedName>
</protein>
<organism evidence="3">
    <name type="scientific">Woronichinia naegeliana WA131</name>
    <dbReference type="NCBI Taxonomy" id="2824559"/>
    <lineage>
        <taxon>Bacteria</taxon>
        <taxon>Bacillati</taxon>
        <taxon>Cyanobacteriota</taxon>
        <taxon>Cyanophyceae</taxon>
        <taxon>Synechococcales</taxon>
        <taxon>Coelosphaeriaceae</taxon>
        <taxon>Woronichinia</taxon>
    </lineage>
</organism>
<evidence type="ECO:0000313" key="3">
    <source>
        <dbReference type="EMBL" id="UXE60103.1"/>
    </source>
</evidence>
<keyword evidence="1" id="KW-1133">Transmembrane helix</keyword>
<feature type="transmembrane region" description="Helical" evidence="1">
    <location>
        <begin position="209"/>
        <end position="226"/>
    </location>
</feature>
<proteinExistence type="predicted"/>
<dbReference type="PANTHER" id="PTHR39430:SF1">
    <property type="entry name" value="PROTEASE"/>
    <property type="match status" value="1"/>
</dbReference>
<keyword evidence="1" id="KW-0472">Membrane</keyword>
<dbReference type="Proteomes" id="UP001065613">
    <property type="component" value="Chromosome"/>
</dbReference>
<dbReference type="GO" id="GO:0004175">
    <property type="term" value="F:endopeptidase activity"/>
    <property type="evidence" value="ECO:0007669"/>
    <property type="project" value="UniProtKB-ARBA"/>
</dbReference>
<feature type="transmembrane region" description="Helical" evidence="1">
    <location>
        <begin position="87"/>
        <end position="106"/>
    </location>
</feature>
<feature type="transmembrane region" description="Helical" evidence="1">
    <location>
        <begin position="246"/>
        <end position="265"/>
    </location>
</feature>
<name>A0A977PVF8_9CYAN</name>
<dbReference type="EMBL" id="CP073041">
    <property type="protein sequence ID" value="UXE60103.1"/>
    <property type="molecule type" value="Genomic_DNA"/>
</dbReference>
<dbReference type="PANTHER" id="PTHR39430">
    <property type="entry name" value="MEMBRANE-ASSOCIATED PROTEASE-RELATED"/>
    <property type="match status" value="1"/>
</dbReference>
<dbReference type="GO" id="GO:0080120">
    <property type="term" value="P:CAAX-box protein maturation"/>
    <property type="evidence" value="ECO:0007669"/>
    <property type="project" value="UniProtKB-ARBA"/>
</dbReference>
<keyword evidence="3" id="KW-0645">Protease</keyword>
<dbReference type="GO" id="GO:0008237">
    <property type="term" value="F:metallopeptidase activity"/>
    <property type="evidence" value="ECO:0007669"/>
    <property type="project" value="UniProtKB-KW"/>
</dbReference>
<keyword evidence="3" id="KW-0482">Metalloprotease</keyword>
<gene>
    <name evidence="3" type="ORF">KA717_31270</name>
</gene>
<evidence type="ECO:0000259" key="2">
    <source>
        <dbReference type="Pfam" id="PF02517"/>
    </source>
</evidence>
<feature type="domain" description="CAAX prenyl protease 2/Lysostaphin resistance protein A-like" evidence="2">
    <location>
        <begin position="127"/>
        <end position="217"/>
    </location>
</feature>
<reference evidence="3" key="1">
    <citation type="submission" date="2021-04" db="EMBL/GenBank/DDBJ databases">
        <title>Genome sequence of Woronichinia naegeliana from Washington state freshwater lake bloom.</title>
        <authorList>
            <person name="Dreher T.W."/>
        </authorList>
    </citation>
    <scope>NUCLEOTIDE SEQUENCE</scope>
    <source>
        <strain evidence="3">WA131</strain>
    </source>
</reference>
<evidence type="ECO:0000256" key="1">
    <source>
        <dbReference type="SAM" id="Phobius"/>
    </source>
</evidence>
<sequence>MNSLLDLPAIAKIGLFLLIWFLAWLPLAIPLAYRLQWHPLQETTPQQKLPLVASLYLIFPPLLWLLLHSQNIALADYGILWNRELAISLLLGLGLGVGGLALTFGLETWGGWIGWKTHHWSKALKLSLPLLLLGLWIGWTEELIFRGIFQTELQKDYGVGLAAAIASLIFALLHLSWERKNTFPQLPGLWLMGMILVEARILNSGSLGLAWGLHAAWIWGLASLDAADLLHYPDSSPDWMVGIGKYPLAGLAGIACLLVTGWLLWQGKQWFYL</sequence>
<feature type="transmembrane region" description="Helical" evidence="1">
    <location>
        <begin position="157"/>
        <end position="177"/>
    </location>
</feature>
<dbReference type="Pfam" id="PF02517">
    <property type="entry name" value="Rce1-like"/>
    <property type="match status" value="1"/>
</dbReference>
<dbReference type="KEGG" id="wna:KA717_31270"/>
<accession>A0A977PVF8</accession>